<sequence>MIVLLVFIGLFLLNKSSQSKHKSSTEAIFSNDPEDIFKFLIQNGEQAIELARVDTIWRISGNDTLEIKPQSMDNLFEKVLKVNKSTIISENPEKYSKYSIDDSTGTHLAVIDFNGETVGYYVFGRSKSDYSRSYVRIGDDPNVYLADQNVTYMLNTRETFWGERPKEEIPPPLPVDIPADTTAIN</sequence>
<feature type="region of interest" description="Disordered" evidence="1">
    <location>
        <begin position="164"/>
        <end position="185"/>
    </location>
</feature>
<accession>A0A381SKI5</accession>
<reference evidence="3" key="1">
    <citation type="submission" date="2018-05" db="EMBL/GenBank/DDBJ databases">
        <authorList>
            <person name="Lanie J.A."/>
            <person name="Ng W.-L."/>
            <person name="Kazmierczak K.M."/>
            <person name="Andrzejewski T.M."/>
            <person name="Davidsen T.M."/>
            <person name="Wayne K.J."/>
            <person name="Tettelin H."/>
            <person name="Glass J.I."/>
            <person name="Rusch D."/>
            <person name="Podicherti R."/>
            <person name="Tsui H.-C.T."/>
            <person name="Winkler M.E."/>
        </authorList>
    </citation>
    <scope>NUCLEOTIDE SEQUENCE</scope>
</reference>
<name>A0A381SKI5_9ZZZZ</name>
<dbReference type="AlphaFoldDB" id="A0A381SKI5"/>
<evidence type="ECO:0000256" key="1">
    <source>
        <dbReference type="SAM" id="MobiDB-lite"/>
    </source>
</evidence>
<evidence type="ECO:0000313" key="3">
    <source>
        <dbReference type="EMBL" id="SVA04560.1"/>
    </source>
</evidence>
<dbReference type="EMBL" id="UINC01003239">
    <property type="protein sequence ID" value="SVA04560.1"/>
    <property type="molecule type" value="Genomic_DNA"/>
</dbReference>
<evidence type="ECO:0000259" key="2">
    <source>
        <dbReference type="Pfam" id="PF14238"/>
    </source>
</evidence>
<feature type="domain" description="DUF4340" evidence="2">
    <location>
        <begin position="57"/>
        <end position="161"/>
    </location>
</feature>
<protein>
    <recommendedName>
        <fullName evidence="2">DUF4340 domain-containing protein</fullName>
    </recommendedName>
</protein>
<organism evidence="3">
    <name type="scientific">marine metagenome</name>
    <dbReference type="NCBI Taxonomy" id="408172"/>
    <lineage>
        <taxon>unclassified sequences</taxon>
        <taxon>metagenomes</taxon>
        <taxon>ecological metagenomes</taxon>
    </lineage>
</organism>
<dbReference type="Pfam" id="PF14238">
    <property type="entry name" value="DUF4340"/>
    <property type="match status" value="1"/>
</dbReference>
<gene>
    <name evidence="3" type="ORF">METZ01_LOCUS57414</name>
</gene>
<dbReference type="InterPro" id="IPR025641">
    <property type="entry name" value="DUF4340"/>
</dbReference>
<proteinExistence type="predicted"/>